<reference evidence="1 2" key="1">
    <citation type="submission" date="2017-07" db="EMBL/GenBank/DDBJ databases">
        <title>Flavobacterium cyanobacteriorum sp. nov., isolated from cyanobacterial aggregates in a eutrophic lake.</title>
        <authorList>
            <person name="Cai H."/>
        </authorList>
    </citation>
    <scope>NUCLEOTIDE SEQUENCE [LARGE SCALE GENOMIC DNA]</scope>
    <source>
        <strain evidence="1 2">TH021</strain>
    </source>
</reference>
<name>A0A255ZAC3_9FLAO</name>
<organism evidence="1 2">
    <name type="scientific">Flavobacterium cyanobacteriorum</name>
    <dbReference type="NCBI Taxonomy" id="2022802"/>
    <lineage>
        <taxon>Bacteria</taxon>
        <taxon>Pseudomonadati</taxon>
        <taxon>Bacteroidota</taxon>
        <taxon>Flavobacteriia</taxon>
        <taxon>Flavobacteriales</taxon>
        <taxon>Flavobacteriaceae</taxon>
        <taxon>Flavobacterium</taxon>
    </lineage>
</organism>
<proteinExistence type="predicted"/>
<dbReference type="AlphaFoldDB" id="A0A255ZAC3"/>
<protein>
    <recommendedName>
        <fullName evidence="3">GLPGLI family protein</fullName>
    </recommendedName>
</protein>
<dbReference type="RefSeq" id="WP_094413295.1">
    <property type="nucleotide sequence ID" value="NZ_NOXV01000218.1"/>
</dbReference>
<evidence type="ECO:0008006" key="3">
    <source>
        <dbReference type="Google" id="ProtNLM"/>
    </source>
</evidence>
<sequence>MKPLFSILIFCQVMLSQTLTVKYNSILLDQKDDYGNYYFENGVLITNQDNSTYTIIPKDTIVENEILGSISSSSNDYKQVFFKDIKNGTVIYDETNGMGGRTRLVKDDTYRITWKINDNHKIILGYEAQEATGWFRGREYRAYFASKIPYSNGPFKFDGLPGLVLEVISEDKTVHIRAKEITKSSETIYCPFNISERMLTWAEFKKIYKLYFEKTISYRSSSDSQIVVPNRGIEYYVD</sequence>
<gene>
    <name evidence="1" type="ORF">CHU92_05225</name>
</gene>
<evidence type="ECO:0000313" key="2">
    <source>
        <dbReference type="Proteomes" id="UP000216605"/>
    </source>
</evidence>
<dbReference type="OrthoDB" id="1440774at2"/>
<dbReference type="InterPro" id="IPR005901">
    <property type="entry name" value="GLPGLI"/>
</dbReference>
<dbReference type="NCBIfam" id="TIGR01200">
    <property type="entry name" value="GLPGLI"/>
    <property type="match status" value="1"/>
</dbReference>
<accession>A0A255ZAC3</accession>
<dbReference type="EMBL" id="NOXV01000218">
    <property type="protein sequence ID" value="OYQ38406.1"/>
    <property type="molecule type" value="Genomic_DNA"/>
</dbReference>
<keyword evidence="2" id="KW-1185">Reference proteome</keyword>
<evidence type="ECO:0000313" key="1">
    <source>
        <dbReference type="EMBL" id="OYQ38406.1"/>
    </source>
</evidence>
<comment type="caution">
    <text evidence="1">The sequence shown here is derived from an EMBL/GenBank/DDBJ whole genome shotgun (WGS) entry which is preliminary data.</text>
</comment>
<dbReference type="Pfam" id="PF09697">
    <property type="entry name" value="Porph_ging"/>
    <property type="match status" value="1"/>
</dbReference>
<dbReference type="Proteomes" id="UP000216605">
    <property type="component" value="Unassembled WGS sequence"/>
</dbReference>